<evidence type="ECO:0000256" key="1">
    <source>
        <dbReference type="SAM" id="MobiDB-lite"/>
    </source>
</evidence>
<feature type="compositionally biased region" description="Basic and acidic residues" evidence="1">
    <location>
        <begin position="99"/>
        <end position="112"/>
    </location>
</feature>
<sequence>MVSMRKLVLTGVAAGGLELARRFLRGRMKARRGPSEWFAVTVALDSGELSGPDRPPELAWLAERHEVRVRPAPGGRGSEIALRRPSGRDRELLRGLKQRLETGEALRGEGQPEGRASGRLRAGGLPGLRPLARRSGAGPAGQR</sequence>
<gene>
    <name evidence="2" type="ORF">SAMN05660976_03633</name>
</gene>
<proteinExistence type="predicted"/>
<feature type="region of interest" description="Disordered" evidence="1">
    <location>
        <begin position="99"/>
        <end position="143"/>
    </location>
</feature>
<dbReference type="EMBL" id="FOBF01000007">
    <property type="protein sequence ID" value="SEL87636.1"/>
    <property type="molecule type" value="Genomic_DNA"/>
</dbReference>
<evidence type="ECO:0000313" key="3">
    <source>
        <dbReference type="Proteomes" id="UP000198953"/>
    </source>
</evidence>
<organism evidence="2 3">
    <name type="scientific">Nonomuraea pusilla</name>
    <dbReference type="NCBI Taxonomy" id="46177"/>
    <lineage>
        <taxon>Bacteria</taxon>
        <taxon>Bacillati</taxon>
        <taxon>Actinomycetota</taxon>
        <taxon>Actinomycetes</taxon>
        <taxon>Streptosporangiales</taxon>
        <taxon>Streptosporangiaceae</taxon>
        <taxon>Nonomuraea</taxon>
    </lineage>
</organism>
<reference evidence="2 3" key="1">
    <citation type="submission" date="2016-10" db="EMBL/GenBank/DDBJ databases">
        <authorList>
            <person name="de Groot N.N."/>
        </authorList>
    </citation>
    <scope>NUCLEOTIDE SEQUENCE [LARGE SCALE GENOMIC DNA]</scope>
    <source>
        <strain evidence="2 3">DSM 43357</strain>
    </source>
</reference>
<dbReference type="Proteomes" id="UP000198953">
    <property type="component" value="Unassembled WGS sequence"/>
</dbReference>
<accession>A0A1H7TT56</accession>
<evidence type="ECO:0000313" key="2">
    <source>
        <dbReference type="EMBL" id="SEL87636.1"/>
    </source>
</evidence>
<feature type="compositionally biased region" description="Low complexity" evidence="1">
    <location>
        <begin position="114"/>
        <end position="136"/>
    </location>
</feature>
<name>A0A1H7TT56_9ACTN</name>
<dbReference type="AlphaFoldDB" id="A0A1H7TT56"/>
<keyword evidence="3" id="KW-1185">Reference proteome</keyword>
<protein>
    <submittedName>
        <fullName evidence="2">Uncharacterized protein</fullName>
    </submittedName>
</protein>